<gene>
    <name evidence="2" type="ORF">LSH36_536g01037</name>
</gene>
<dbReference type="AlphaFoldDB" id="A0AAD9MVY1"/>
<dbReference type="Proteomes" id="UP001208570">
    <property type="component" value="Unassembled WGS sequence"/>
</dbReference>
<keyword evidence="1" id="KW-0812">Transmembrane</keyword>
<dbReference type="InterPro" id="IPR029044">
    <property type="entry name" value="Nucleotide-diphossugar_trans"/>
</dbReference>
<keyword evidence="3" id="KW-1185">Reference proteome</keyword>
<dbReference type="EMBL" id="JAODUP010000536">
    <property type="protein sequence ID" value="KAK2147772.1"/>
    <property type="molecule type" value="Genomic_DNA"/>
</dbReference>
<organism evidence="2 3">
    <name type="scientific">Paralvinella palmiformis</name>
    <dbReference type="NCBI Taxonomy" id="53620"/>
    <lineage>
        <taxon>Eukaryota</taxon>
        <taxon>Metazoa</taxon>
        <taxon>Spiralia</taxon>
        <taxon>Lophotrochozoa</taxon>
        <taxon>Annelida</taxon>
        <taxon>Polychaeta</taxon>
        <taxon>Sedentaria</taxon>
        <taxon>Canalipalpata</taxon>
        <taxon>Terebellida</taxon>
        <taxon>Terebelliformia</taxon>
        <taxon>Alvinellidae</taxon>
        <taxon>Paralvinella</taxon>
    </lineage>
</organism>
<evidence type="ECO:0000256" key="1">
    <source>
        <dbReference type="SAM" id="Phobius"/>
    </source>
</evidence>
<sequence length="116" mass="13546">MSQFRGNYARVAIYLGFAVLMMLFCIFIDTFRRADLVSPRYGRDISVTETFSNDTFPKIIHQVWLGYDSKDPPDSWRNATNHSIRNNPDFTYRCWSKDDVIDLLTSHYPLVSTDLP</sequence>
<keyword evidence="1" id="KW-1133">Transmembrane helix</keyword>
<keyword evidence="1" id="KW-0472">Membrane</keyword>
<dbReference type="Gene3D" id="3.90.550.20">
    <property type="match status" value="1"/>
</dbReference>
<evidence type="ECO:0000313" key="3">
    <source>
        <dbReference type="Proteomes" id="UP001208570"/>
    </source>
</evidence>
<proteinExistence type="predicted"/>
<evidence type="ECO:0000313" key="2">
    <source>
        <dbReference type="EMBL" id="KAK2147772.1"/>
    </source>
</evidence>
<comment type="caution">
    <text evidence="2">The sequence shown here is derived from an EMBL/GenBank/DDBJ whole genome shotgun (WGS) entry which is preliminary data.</text>
</comment>
<accession>A0AAD9MVY1</accession>
<protein>
    <submittedName>
        <fullName evidence="2">Uncharacterized protein</fullName>
    </submittedName>
</protein>
<dbReference type="SUPFAM" id="SSF53448">
    <property type="entry name" value="Nucleotide-diphospho-sugar transferases"/>
    <property type="match status" value="1"/>
</dbReference>
<reference evidence="2" key="1">
    <citation type="journal article" date="2023" name="Mol. Biol. Evol.">
        <title>Third-Generation Sequencing Reveals the Adaptive Role of the Epigenome in Three Deep-Sea Polychaetes.</title>
        <authorList>
            <person name="Perez M."/>
            <person name="Aroh O."/>
            <person name="Sun Y."/>
            <person name="Lan Y."/>
            <person name="Juniper S.K."/>
            <person name="Young C.R."/>
            <person name="Angers B."/>
            <person name="Qian P.Y."/>
        </authorList>
    </citation>
    <scope>NUCLEOTIDE SEQUENCE</scope>
    <source>
        <strain evidence="2">P08H-3</strain>
    </source>
</reference>
<name>A0AAD9MVY1_9ANNE</name>
<feature type="transmembrane region" description="Helical" evidence="1">
    <location>
        <begin position="12"/>
        <end position="31"/>
    </location>
</feature>